<protein>
    <submittedName>
        <fullName evidence="3">PhzF family phenazine biosynthesis protein</fullName>
    </submittedName>
</protein>
<sequence>MNAYIVNSFTHQETGGNPAGVILLEAVYPPEEKMQEIASFLNLSETAFIVSGKGAYDFEIRFFTPTDEVPLCGHATLASIHMLSRLGKTHKKSLNIGTKAGMIKIEIKGDGTLFMKQPTPHFRLINLVERQKVEACFSIKINEEAHYPIEIWNTGLDDLILKVKSEKDLNALSVSFEALSQVSKQLNVVGAHVFTIENNTLYARNFAPLYGINEESATGTSNGALAAYLHHHIYPNQDLFEALVLQGVAMNHTSAIQIKSKKTQTEKSIWVGGHCHWVKTVTI</sequence>
<comment type="caution">
    <text evidence="3">The sequence shown here is derived from an EMBL/GenBank/DDBJ whole genome shotgun (WGS) entry which is preliminary data.</text>
</comment>
<evidence type="ECO:0000256" key="2">
    <source>
        <dbReference type="ARBA" id="ARBA00023235"/>
    </source>
</evidence>
<dbReference type="Pfam" id="PF02567">
    <property type="entry name" value="PhzC-PhzF"/>
    <property type="match status" value="1"/>
</dbReference>
<dbReference type="InterPro" id="IPR003719">
    <property type="entry name" value="Phenazine_PhzF-like"/>
</dbReference>
<dbReference type="RefSeq" id="WP_204663749.1">
    <property type="nucleotide sequence ID" value="NZ_JAFBDT010000009.1"/>
</dbReference>
<evidence type="ECO:0000256" key="1">
    <source>
        <dbReference type="ARBA" id="ARBA00008270"/>
    </source>
</evidence>
<dbReference type="Gene3D" id="3.10.310.10">
    <property type="entry name" value="Diaminopimelate Epimerase, Chain A, domain 1"/>
    <property type="match status" value="2"/>
</dbReference>
<gene>
    <name evidence="3" type="ORF">JOC49_001388</name>
</gene>
<keyword evidence="2" id="KW-0413">Isomerase</keyword>
<dbReference type="PIRSF" id="PIRSF016184">
    <property type="entry name" value="PhzC_PhzF"/>
    <property type="match status" value="1"/>
</dbReference>
<keyword evidence="4" id="KW-1185">Reference proteome</keyword>
<accession>A0ABS2MR14</accession>
<dbReference type="PANTHER" id="PTHR13774">
    <property type="entry name" value="PHENAZINE BIOSYNTHESIS PROTEIN"/>
    <property type="match status" value="1"/>
</dbReference>
<dbReference type="PANTHER" id="PTHR13774:SF39">
    <property type="entry name" value="BIOSYNTHESIS PROTEIN, PUTATIVE-RELATED"/>
    <property type="match status" value="1"/>
</dbReference>
<evidence type="ECO:0000313" key="3">
    <source>
        <dbReference type="EMBL" id="MBM7561847.1"/>
    </source>
</evidence>
<comment type="similarity">
    <text evidence="1">Belongs to the PhzF family.</text>
</comment>
<evidence type="ECO:0000313" key="4">
    <source>
        <dbReference type="Proteomes" id="UP000767854"/>
    </source>
</evidence>
<dbReference type="NCBIfam" id="TIGR00654">
    <property type="entry name" value="PhzF_family"/>
    <property type="match status" value="1"/>
</dbReference>
<dbReference type="Proteomes" id="UP000767854">
    <property type="component" value="Unassembled WGS sequence"/>
</dbReference>
<name>A0ABS2MR14_9FIRM</name>
<proteinExistence type="inferred from homology"/>
<dbReference type="EMBL" id="JAFBDT010000009">
    <property type="protein sequence ID" value="MBM7561847.1"/>
    <property type="molecule type" value="Genomic_DNA"/>
</dbReference>
<reference evidence="3 4" key="1">
    <citation type="submission" date="2021-01" db="EMBL/GenBank/DDBJ databases">
        <title>Genomic Encyclopedia of Type Strains, Phase IV (KMG-IV): sequencing the most valuable type-strain genomes for metagenomic binning, comparative biology and taxonomic classification.</title>
        <authorList>
            <person name="Goeker M."/>
        </authorList>
    </citation>
    <scope>NUCLEOTIDE SEQUENCE [LARGE SCALE GENOMIC DNA]</scope>
    <source>
        <strain evidence="3 4">DSM 24436</strain>
    </source>
</reference>
<organism evidence="3 4">
    <name type="scientific">Fusibacter tunisiensis</name>
    <dbReference type="NCBI Taxonomy" id="1008308"/>
    <lineage>
        <taxon>Bacteria</taxon>
        <taxon>Bacillati</taxon>
        <taxon>Bacillota</taxon>
        <taxon>Clostridia</taxon>
        <taxon>Eubacteriales</taxon>
        <taxon>Eubacteriales Family XII. Incertae Sedis</taxon>
        <taxon>Fusibacter</taxon>
    </lineage>
</organism>
<dbReference type="SUPFAM" id="SSF54506">
    <property type="entry name" value="Diaminopimelate epimerase-like"/>
    <property type="match status" value="1"/>
</dbReference>